<dbReference type="PANTHER" id="PTHR35807:SF1">
    <property type="entry name" value="TRANSCRIPTIONAL REGULATOR REDD"/>
    <property type="match status" value="1"/>
</dbReference>
<keyword evidence="5" id="KW-0804">Transcription</keyword>
<dbReference type="InterPro" id="IPR019734">
    <property type="entry name" value="TPR_rpt"/>
</dbReference>
<accession>A0ABZ1H7N0</accession>
<evidence type="ECO:0000256" key="1">
    <source>
        <dbReference type="ARBA" id="ARBA00005820"/>
    </source>
</evidence>
<dbReference type="Gene3D" id="1.10.10.10">
    <property type="entry name" value="Winged helix-like DNA-binding domain superfamily/Winged helix DNA-binding domain"/>
    <property type="match status" value="1"/>
</dbReference>
<name>A0ABZ1H7N0_STRPH</name>
<feature type="domain" description="OmpR/PhoB-type" evidence="8">
    <location>
        <begin position="1"/>
        <end position="97"/>
    </location>
</feature>
<dbReference type="Gene3D" id="1.25.40.10">
    <property type="entry name" value="Tetratricopeptide repeat domain"/>
    <property type="match status" value="2"/>
</dbReference>
<evidence type="ECO:0000313" key="10">
    <source>
        <dbReference type="Proteomes" id="UP001340816"/>
    </source>
</evidence>
<evidence type="ECO:0000256" key="7">
    <source>
        <dbReference type="SAM" id="MobiDB-lite"/>
    </source>
</evidence>
<dbReference type="InterPro" id="IPR027417">
    <property type="entry name" value="P-loop_NTPase"/>
</dbReference>
<protein>
    <submittedName>
        <fullName evidence="9">Tetratricopeptide repeat protein</fullName>
    </submittedName>
</protein>
<dbReference type="Pfam" id="PF03704">
    <property type="entry name" value="BTAD"/>
    <property type="match status" value="1"/>
</dbReference>
<dbReference type="InterPro" id="IPR005158">
    <property type="entry name" value="BTAD"/>
</dbReference>
<dbReference type="SUPFAM" id="SSF48452">
    <property type="entry name" value="TPR-like"/>
    <property type="match status" value="3"/>
</dbReference>
<evidence type="ECO:0000256" key="6">
    <source>
        <dbReference type="PROSITE-ProRule" id="PRU01091"/>
    </source>
</evidence>
<dbReference type="Pfam" id="PF00486">
    <property type="entry name" value="Trans_reg_C"/>
    <property type="match status" value="1"/>
</dbReference>
<evidence type="ECO:0000256" key="4">
    <source>
        <dbReference type="ARBA" id="ARBA00023125"/>
    </source>
</evidence>
<evidence type="ECO:0000256" key="2">
    <source>
        <dbReference type="ARBA" id="ARBA00023012"/>
    </source>
</evidence>
<dbReference type="Gene3D" id="3.40.50.300">
    <property type="entry name" value="P-loop containing nucleotide triphosphate hydrolases"/>
    <property type="match status" value="1"/>
</dbReference>
<reference evidence="9 10" key="1">
    <citation type="submission" date="2022-10" db="EMBL/GenBank/DDBJ databases">
        <title>The complete genomes of actinobacterial strains from the NBC collection.</title>
        <authorList>
            <person name="Joergensen T.S."/>
            <person name="Alvarez Arevalo M."/>
            <person name="Sterndorff E.B."/>
            <person name="Faurdal D."/>
            <person name="Vuksanovic O."/>
            <person name="Mourched A.-S."/>
            <person name="Charusanti P."/>
            <person name="Shaw S."/>
            <person name="Blin K."/>
            <person name="Weber T."/>
        </authorList>
    </citation>
    <scope>NUCLEOTIDE SEQUENCE [LARGE SCALE GENOMIC DNA]</scope>
    <source>
        <strain evidence="9 10">NBC 01752</strain>
    </source>
</reference>
<keyword evidence="10" id="KW-1185">Reference proteome</keyword>
<dbReference type="InterPro" id="IPR016032">
    <property type="entry name" value="Sig_transdc_resp-reg_C-effctor"/>
</dbReference>
<dbReference type="CDD" id="cd15831">
    <property type="entry name" value="BTAD"/>
    <property type="match status" value="1"/>
</dbReference>
<dbReference type="SMART" id="SM00862">
    <property type="entry name" value="Trans_reg_C"/>
    <property type="match status" value="1"/>
</dbReference>
<feature type="DNA-binding region" description="OmpR/PhoB-type" evidence="6">
    <location>
        <begin position="1"/>
        <end position="97"/>
    </location>
</feature>
<organism evidence="9 10">
    <name type="scientific">Streptomyces phaeochromogenes</name>
    <dbReference type="NCBI Taxonomy" id="1923"/>
    <lineage>
        <taxon>Bacteria</taxon>
        <taxon>Bacillati</taxon>
        <taxon>Actinomycetota</taxon>
        <taxon>Actinomycetes</taxon>
        <taxon>Kitasatosporales</taxon>
        <taxon>Streptomycetaceae</taxon>
        <taxon>Streptomyces</taxon>
        <taxon>Streptomyces phaeochromogenes group</taxon>
    </lineage>
</organism>
<evidence type="ECO:0000313" key="9">
    <source>
        <dbReference type="EMBL" id="WSD13234.1"/>
    </source>
</evidence>
<dbReference type="SMART" id="SM00028">
    <property type="entry name" value="TPR"/>
    <property type="match status" value="7"/>
</dbReference>
<dbReference type="EMBL" id="CP109135">
    <property type="protein sequence ID" value="WSD13234.1"/>
    <property type="molecule type" value="Genomic_DNA"/>
</dbReference>
<proteinExistence type="inferred from homology"/>
<dbReference type="SUPFAM" id="SSF46894">
    <property type="entry name" value="C-terminal effector domain of the bipartite response regulators"/>
    <property type="match status" value="1"/>
</dbReference>
<evidence type="ECO:0000256" key="5">
    <source>
        <dbReference type="ARBA" id="ARBA00023163"/>
    </source>
</evidence>
<feature type="compositionally biased region" description="Low complexity" evidence="7">
    <location>
        <begin position="257"/>
        <end position="278"/>
    </location>
</feature>
<sequence>MRIQVLGPVCAWRDGTRLDLGSPQRRAVLALLAVSRGQQLPFFGLADALWGEHPPATASNVVQTHIKHLRHLLEPDRPPRARSALLPRLGDGYALRVPYDAIDLLRFRDLVAGAVTVRRDGRGGGQERAAALLADALGLWQQPPLADLPFLSAHPVVVALAEERRGAVAQYGEAMIAAGRSADALPVLEEAAVAQPLDEDAQARLVRAYEAVGRRDQAVAVYRRSRRRLADELGVDPGPALAEAYAALLRRRTRPSAPGTGHAPAGDAADGPGTAGAAELPAQVPAHVPPYPPSAHRLPAQLPADVPDFAGRDPELSALDRLLAAAADSPTAGAVSVVSGTAGVGKTALAVHWAHRTRHRFPDGQLYVNLRGYDPDRPMPPGDALTRFLTVLGVPGDAVPLDVDDRASRFRTELADRRMLLVLDNALSEEQVRPLLPGSPACSVVVTSRDSLAGLVALHGARRIALGPLPPPDAVALLRALVGTRVDTEPGPAAALAEQCARLPLALRVAAELAVAHPSSRLADLVAELADQQRRLDLLDAGGDRRAAVEAVFSWSYERLPAPAARTFRLLSLHPGPEADAHAVAALIGEAPGDVAARVPGEGPTHASGEATTPSPSKGPTRMPGEAPTPAPSEGPTSAPGATRDERPGHVPGASSGQVPGSVPRHTPEQVQVQVQGRTPAPTPENMLDQTPAHTSERMPGRTPDAVPGEGPVHAAGTLALLARAHLLQPARPGRFGTHDLLRAYAHRLTRTHDSEAERQAALVRLFDHYLGTAAAAMDTLYPAERHHRPAVAATVHVSPAVGDADAARAWLDAERPTLAAVCAVAADRGSPQHAVRLAALLFRHLDSGHHTEALEIHRHALRAAETIGDLGGQAHALTNLGVVHWRLADAGSAEDHLVRALELHRRTGDRAGRARTLSNLGNVHWRLGSLRDAAHDHQQALALYRETGDQVGQARTLTNLGNVCLRLGEYGQAADHQRQALALHDLTGDRIGRARTLSHLGNALLRLGRSESAAECQEQALTLFRQLGHHGGEAYALSGLGDIRLGQGEFVAAVACQRRALELFRENGEGYGEASALNGLAEALHGSGRHDEALDHHSTAATVASVTGEHDQLARAHAGAEHARRALGPWVAATASSTTSGP</sequence>
<feature type="region of interest" description="Disordered" evidence="7">
    <location>
        <begin position="253"/>
        <end position="311"/>
    </location>
</feature>
<dbReference type="InterPro" id="IPR001867">
    <property type="entry name" value="OmpR/PhoB-type_DNA-bd"/>
</dbReference>
<dbReference type="InterPro" id="IPR051677">
    <property type="entry name" value="AfsR-DnrI-RedD_regulator"/>
</dbReference>
<dbReference type="PROSITE" id="PS51755">
    <property type="entry name" value="OMPR_PHOB"/>
    <property type="match status" value="1"/>
</dbReference>
<dbReference type="Proteomes" id="UP001340816">
    <property type="component" value="Chromosome"/>
</dbReference>
<comment type="similarity">
    <text evidence="1">Belongs to the AfsR/DnrI/RedD regulatory family.</text>
</comment>
<dbReference type="InterPro" id="IPR011990">
    <property type="entry name" value="TPR-like_helical_dom_sf"/>
</dbReference>
<dbReference type="RefSeq" id="WP_326758303.1">
    <property type="nucleotide sequence ID" value="NZ_CP109135.1"/>
</dbReference>
<evidence type="ECO:0000259" key="8">
    <source>
        <dbReference type="PROSITE" id="PS51755"/>
    </source>
</evidence>
<dbReference type="InterPro" id="IPR036388">
    <property type="entry name" value="WH-like_DNA-bd_sf"/>
</dbReference>
<dbReference type="PANTHER" id="PTHR35807">
    <property type="entry name" value="TRANSCRIPTIONAL REGULATOR REDD-RELATED"/>
    <property type="match status" value="1"/>
</dbReference>
<dbReference type="SUPFAM" id="SSF52540">
    <property type="entry name" value="P-loop containing nucleoside triphosphate hydrolases"/>
    <property type="match status" value="1"/>
</dbReference>
<keyword evidence="4 6" id="KW-0238">DNA-binding</keyword>
<keyword evidence="2" id="KW-0902">Two-component regulatory system</keyword>
<gene>
    <name evidence="9" type="ORF">OHB35_08300</name>
</gene>
<feature type="region of interest" description="Disordered" evidence="7">
    <location>
        <begin position="595"/>
        <end position="706"/>
    </location>
</feature>
<evidence type="ECO:0000256" key="3">
    <source>
        <dbReference type="ARBA" id="ARBA00023015"/>
    </source>
</evidence>
<dbReference type="Pfam" id="PF13424">
    <property type="entry name" value="TPR_12"/>
    <property type="match status" value="3"/>
</dbReference>
<dbReference type="SMART" id="SM01043">
    <property type="entry name" value="BTAD"/>
    <property type="match status" value="1"/>
</dbReference>
<keyword evidence="3" id="KW-0805">Transcription regulation</keyword>
<dbReference type="PRINTS" id="PR00364">
    <property type="entry name" value="DISEASERSIST"/>
</dbReference>